<proteinExistence type="predicted"/>
<dbReference type="SUPFAM" id="SSF52540">
    <property type="entry name" value="P-loop containing nucleoside triphosphate hydrolases"/>
    <property type="match status" value="1"/>
</dbReference>
<dbReference type="GO" id="GO:0008094">
    <property type="term" value="F:ATP-dependent activity, acting on DNA"/>
    <property type="evidence" value="ECO:0007669"/>
    <property type="project" value="TreeGrafter"/>
</dbReference>
<dbReference type="PANTHER" id="PTHR45626">
    <property type="entry name" value="TRANSCRIPTION TERMINATION FACTOR 2-RELATED"/>
    <property type="match status" value="1"/>
</dbReference>
<dbReference type="PANTHER" id="PTHR45626:SF22">
    <property type="entry name" value="DNA REPAIR PROTEIN RAD5"/>
    <property type="match status" value="1"/>
</dbReference>
<comment type="caution">
    <text evidence="5">The sequence shown here is derived from an EMBL/GenBank/DDBJ whole genome shotgun (WGS) entry which is preliminary data.</text>
</comment>
<evidence type="ECO:0000313" key="5">
    <source>
        <dbReference type="EMBL" id="KAK4194210.1"/>
    </source>
</evidence>
<keyword evidence="1" id="KW-0547">Nucleotide-binding</keyword>
<dbReference type="InterPro" id="IPR027417">
    <property type="entry name" value="P-loop_NTPase"/>
</dbReference>
<accession>A0AAN6X7B7</accession>
<evidence type="ECO:0000256" key="2">
    <source>
        <dbReference type="ARBA" id="ARBA00022801"/>
    </source>
</evidence>
<evidence type="ECO:0000259" key="4">
    <source>
        <dbReference type="Pfam" id="PF00176"/>
    </source>
</evidence>
<dbReference type="Pfam" id="PF00176">
    <property type="entry name" value="SNF2-rel_dom"/>
    <property type="match status" value="1"/>
</dbReference>
<organism evidence="5 6">
    <name type="scientific">Triangularia verruculosa</name>
    <dbReference type="NCBI Taxonomy" id="2587418"/>
    <lineage>
        <taxon>Eukaryota</taxon>
        <taxon>Fungi</taxon>
        <taxon>Dikarya</taxon>
        <taxon>Ascomycota</taxon>
        <taxon>Pezizomycotina</taxon>
        <taxon>Sordariomycetes</taxon>
        <taxon>Sordariomycetidae</taxon>
        <taxon>Sordariales</taxon>
        <taxon>Podosporaceae</taxon>
        <taxon>Triangularia</taxon>
    </lineage>
</organism>
<gene>
    <name evidence="5" type="ORF">QBC40DRAFT_291179</name>
</gene>
<keyword evidence="6" id="KW-1185">Reference proteome</keyword>
<evidence type="ECO:0000256" key="3">
    <source>
        <dbReference type="ARBA" id="ARBA00022840"/>
    </source>
</evidence>
<evidence type="ECO:0000256" key="1">
    <source>
        <dbReference type="ARBA" id="ARBA00022741"/>
    </source>
</evidence>
<protein>
    <submittedName>
        <fullName evidence="5">SNF2 family N-terminal domain-containing protein</fullName>
    </submittedName>
</protein>
<dbReference type="AlphaFoldDB" id="A0AAN6X7B7"/>
<dbReference type="GO" id="GO:0016787">
    <property type="term" value="F:hydrolase activity"/>
    <property type="evidence" value="ECO:0007669"/>
    <property type="project" value="UniProtKB-KW"/>
</dbReference>
<evidence type="ECO:0000313" key="6">
    <source>
        <dbReference type="Proteomes" id="UP001303160"/>
    </source>
</evidence>
<dbReference type="EMBL" id="MU864083">
    <property type="protein sequence ID" value="KAK4194210.1"/>
    <property type="molecule type" value="Genomic_DNA"/>
</dbReference>
<name>A0AAN6X7B7_9PEZI</name>
<feature type="domain" description="SNF2 N-terminal" evidence="4">
    <location>
        <begin position="201"/>
        <end position="313"/>
    </location>
</feature>
<dbReference type="InterPro" id="IPR000330">
    <property type="entry name" value="SNF2_N"/>
</dbReference>
<reference evidence="5" key="2">
    <citation type="submission" date="2023-05" db="EMBL/GenBank/DDBJ databases">
        <authorList>
            <consortium name="Lawrence Berkeley National Laboratory"/>
            <person name="Steindorff A."/>
            <person name="Hensen N."/>
            <person name="Bonometti L."/>
            <person name="Westerberg I."/>
            <person name="Brannstrom I.O."/>
            <person name="Guillou S."/>
            <person name="Cros-Aarteil S."/>
            <person name="Calhoun S."/>
            <person name="Haridas S."/>
            <person name="Kuo A."/>
            <person name="Mondo S."/>
            <person name="Pangilinan J."/>
            <person name="Riley R."/>
            <person name="Labutti K."/>
            <person name="Andreopoulos B."/>
            <person name="Lipzen A."/>
            <person name="Chen C."/>
            <person name="Yanf M."/>
            <person name="Daum C."/>
            <person name="Ng V."/>
            <person name="Clum A."/>
            <person name="Ohm R."/>
            <person name="Martin F."/>
            <person name="Silar P."/>
            <person name="Natvig D."/>
            <person name="Lalanne C."/>
            <person name="Gautier V."/>
            <person name="Ament-Velasquez S.L."/>
            <person name="Kruys A."/>
            <person name="Hutchinson M.I."/>
            <person name="Powell A.J."/>
            <person name="Barry K."/>
            <person name="Miller A.N."/>
            <person name="Grigoriev I.V."/>
            <person name="Debuchy R."/>
            <person name="Gladieux P."/>
            <person name="Thoren M.H."/>
            <person name="Johannesson H."/>
        </authorList>
    </citation>
    <scope>NUCLEOTIDE SEQUENCE</scope>
    <source>
        <strain evidence="5">CBS 315.58</strain>
    </source>
</reference>
<sequence>MDSEAAELETVCYGMLEGIPVTTTETTIDIDNTSLVRACLRENGTVQRSSDGACVGQLNNIATKCFSRLIDQENIDIQLMLQSLPPQASRRKGPRVVANVSAILYGPEEAGDCVGSFLDECKLFLQDPYGCEKNVLYKNPHCLLSILEEPRMTFDLPQPGSAVFPNFKSASESLKALETTEEFPEWAQPASLRPNVRLRKHQKQALWFFVSRESTETPLHVWKKTDRINGCLQYFNDVTGKSQDVPPAVWRGGILADEMGLGKTLQMISLIAIDKESRAFQQNGSGTDAYRGPASASTLVIVPLSLMSVWEEHPDCHFQGNPILILEDILPKTKEYLFPYLLHSHPSVFQ</sequence>
<keyword evidence="2" id="KW-0378">Hydrolase</keyword>
<dbReference type="GO" id="GO:0005524">
    <property type="term" value="F:ATP binding"/>
    <property type="evidence" value="ECO:0007669"/>
    <property type="project" value="UniProtKB-KW"/>
</dbReference>
<dbReference type="GO" id="GO:0006281">
    <property type="term" value="P:DNA repair"/>
    <property type="evidence" value="ECO:0007669"/>
    <property type="project" value="TreeGrafter"/>
</dbReference>
<dbReference type="Proteomes" id="UP001303160">
    <property type="component" value="Unassembled WGS sequence"/>
</dbReference>
<dbReference type="InterPro" id="IPR038718">
    <property type="entry name" value="SNF2-like_sf"/>
</dbReference>
<keyword evidence="3" id="KW-0067">ATP-binding</keyword>
<dbReference type="Gene3D" id="3.40.50.10810">
    <property type="entry name" value="Tandem AAA-ATPase domain"/>
    <property type="match status" value="1"/>
</dbReference>
<dbReference type="InterPro" id="IPR050628">
    <property type="entry name" value="SNF2_RAD54_helicase_TF"/>
</dbReference>
<dbReference type="GO" id="GO:0005634">
    <property type="term" value="C:nucleus"/>
    <property type="evidence" value="ECO:0007669"/>
    <property type="project" value="TreeGrafter"/>
</dbReference>
<reference evidence="5" key="1">
    <citation type="journal article" date="2023" name="Mol. Phylogenet. Evol.">
        <title>Genome-scale phylogeny and comparative genomics of the fungal order Sordariales.</title>
        <authorList>
            <person name="Hensen N."/>
            <person name="Bonometti L."/>
            <person name="Westerberg I."/>
            <person name="Brannstrom I.O."/>
            <person name="Guillou S."/>
            <person name="Cros-Aarteil S."/>
            <person name="Calhoun S."/>
            <person name="Haridas S."/>
            <person name="Kuo A."/>
            <person name="Mondo S."/>
            <person name="Pangilinan J."/>
            <person name="Riley R."/>
            <person name="LaButti K."/>
            <person name="Andreopoulos B."/>
            <person name="Lipzen A."/>
            <person name="Chen C."/>
            <person name="Yan M."/>
            <person name="Daum C."/>
            <person name="Ng V."/>
            <person name="Clum A."/>
            <person name="Steindorff A."/>
            <person name="Ohm R.A."/>
            <person name="Martin F."/>
            <person name="Silar P."/>
            <person name="Natvig D.O."/>
            <person name="Lalanne C."/>
            <person name="Gautier V."/>
            <person name="Ament-Velasquez S.L."/>
            <person name="Kruys A."/>
            <person name="Hutchinson M.I."/>
            <person name="Powell A.J."/>
            <person name="Barry K."/>
            <person name="Miller A.N."/>
            <person name="Grigoriev I.V."/>
            <person name="Debuchy R."/>
            <person name="Gladieux P."/>
            <person name="Hiltunen Thoren M."/>
            <person name="Johannesson H."/>
        </authorList>
    </citation>
    <scope>NUCLEOTIDE SEQUENCE</scope>
    <source>
        <strain evidence="5">CBS 315.58</strain>
    </source>
</reference>